<name>A0A1X1ZTK9_9MYCO</name>
<protein>
    <recommendedName>
        <fullName evidence="3">Terminase large subunit gp17-like C-terminal domain-containing protein</fullName>
    </recommendedName>
</protein>
<evidence type="ECO:0000313" key="1">
    <source>
        <dbReference type="EMBL" id="ORW26880.1"/>
    </source>
</evidence>
<accession>A0A1X1ZTK9</accession>
<dbReference type="OrthoDB" id="4519042at2"/>
<gene>
    <name evidence="1" type="ORF">AWC19_03230</name>
</gene>
<dbReference type="EMBL" id="LQPJ01000075">
    <property type="protein sequence ID" value="ORW26880.1"/>
    <property type="molecule type" value="Genomic_DNA"/>
</dbReference>
<reference evidence="1 2" key="1">
    <citation type="submission" date="2016-01" db="EMBL/GenBank/DDBJ databases">
        <title>The new phylogeny of the genus Mycobacterium.</title>
        <authorList>
            <person name="Tarcisio F."/>
            <person name="Conor M."/>
            <person name="Antonella G."/>
            <person name="Elisabetta G."/>
            <person name="Giulia F.S."/>
            <person name="Sara T."/>
            <person name="Anna F."/>
            <person name="Clotilde B."/>
            <person name="Roberto B."/>
            <person name="Veronica D.S."/>
            <person name="Fabio R."/>
            <person name="Monica P."/>
            <person name="Olivier J."/>
            <person name="Enrico T."/>
            <person name="Nicola S."/>
        </authorList>
    </citation>
    <scope>NUCLEOTIDE SEQUENCE [LARGE SCALE GENOMIC DNA]</scope>
    <source>
        <strain evidence="1 2">DSM 44572</strain>
    </source>
</reference>
<dbReference type="Proteomes" id="UP000193529">
    <property type="component" value="Unassembled WGS sequence"/>
</dbReference>
<dbReference type="RefSeq" id="WP_085077452.1">
    <property type="nucleotide sequence ID" value="NZ_JACKRZ010000229.1"/>
</dbReference>
<dbReference type="AlphaFoldDB" id="A0A1X1ZTK9"/>
<proteinExistence type="predicted"/>
<evidence type="ECO:0008006" key="3">
    <source>
        <dbReference type="Google" id="ProtNLM"/>
    </source>
</evidence>
<evidence type="ECO:0000313" key="2">
    <source>
        <dbReference type="Proteomes" id="UP000193529"/>
    </source>
</evidence>
<sequence>MLRGIKPGRFGGPELDSWRLSVMPGNPVRTVVAIDPSDSGQGDAAGIIAASLTTEGVVVVHRDISKPLTPEQWARAAVELAIDTGASEIAVETYIAREGYLSVLNTTMRRYRLPHPIRATPWPPRNNRSGRGRDDAMAHSAKLIQGLETGTVRLVGHLPSFEGQATRWQATQHQPDCIAAAVIAHDVLTNGGQVSFVSPIDRARRGMFSEPPAWMTRRIGGG</sequence>
<organism evidence="1 2">
    <name type="scientific">Mycobacterium palustre</name>
    <dbReference type="NCBI Taxonomy" id="153971"/>
    <lineage>
        <taxon>Bacteria</taxon>
        <taxon>Bacillati</taxon>
        <taxon>Actinomycetota</taxon>
        <taxon>Actinomycetes</taxon>
        <taxon>Mycobacteriales</taxon>
        <taxon>Mycobacteriaceae</taxon>
        <taxon>Mycobacterium</taxon>
        <taxon>Mycobacterium simiae complex</taxon>
    </lineage>
</organism>
<keyword evidence="2" id="KW-1185">Reference proteome</keyword>
<comment type="caution">
    <text evidence="1">The sequence shown here is derived from an EMBL/GenBank/DDBJ whole genome shotgun (WGS) entry which is preliminary data.</text>
</comment>